<keyword evidence="1" id="KW-0732">Signal</keyword>
<dbReference type="PROSITE" id="PS51034">
    <property type="entry name" value="ZP_2"/>
    <property type="match status" value="1"/>
</dbReference>
<dbReference type="Pfam" id="PF23344">
    <property type="entry name" value="ZP-N"/>
    <property type="match status" value="1"/>
</dbReference>
<name>A0A667Z6H1_9TELE</name>
<dbReference type="InterPro" id="IPR055356">
    <property type="entry name" value="ZP-N"/>
</dbReference>
<reference evidence="4" key="1">
    <citation type="submission" date="2019-06" db="EMBL/GenBank/DDBJ databases">
        <authorList>
            <consortium name="Wellcome Sanger Institute Data Sharing"/>
        </authorList>
    </citation>
    <scope>NUCLEOTIDE SEQUENCE [LARGE SCALE GENOMIC DNA]</scope>
</reference>
<dbReference type="InterPro" id="IPR055355">
    <property type="entry name" value="ZP-C"/>
</dbReference>
<proteinExistence type="predicted"/>
<evidence type="ECO:0000256" key="1">
    <source>
        <dbReference type="ARBA" id="ARBA00022729"/>
    </source>
</evidence>
<dbReference type="GeneTree" id="ENSGT00940000164443"/>
<dbReference type="Gene3D" id="2.60.40.4100">
    <property type="entry name" value="Zona pellucida, ZP-C domain"/>
    <property type="match status" value="1"/>
</dbReference>
<evidence type="ECO:0000313" key="5">
    <source>
        <dbReference type="Proteomes" id="UP000472263"/>
    </source>
</evidence>
<sequence>MKSTQDLSRNSRNSISDVDVTCGSLRMELQILMCPFYFSGYNETLMSLNAEHAKDECKGTPDWTVDPPVLKFNFSITEGAIATCSNKLKVTQEVGTGVFAQFSNIQFVNISGMVISQNPYPGTISYRQELIYKFSCCYPLQYLVNTTHMDVSAVSLAVKEKNGSFISTLGLLLYSDNSYTSMLRIPDGGLELKTRIFVEVRATNLTNRFNVFLDRCYATTTPFPVNSFYHDLFIGCDRDGQTVIGVNGQQQEARFSFEAFRFVQEENRTLSTFYLHCATRLCERSFCSSLSQVSTRFQASKQTFSSGPIITRRDNGEKLNGLHMLTSQHSGTLQQLPHQNIEGTVTHSLHNTYFTSVVVG</sequence>
<dbReference type="InterPro" id="IPR001507">
    <property type="entry name" value="ZP_dom"/>
</dbReference>
<dbReference type="SMART" id="SM00241">
    <property type="entry name" value="ZP"/>
    <property type="match status" value="1"/>
</dbReference>
<dbReference type="InParanoid" id="A0A667Z6H1"/>
<dbReference type="Proteomes" id="UP000472263">
    <property type="component" value="Chromosome 14"/>
</dbReference>
<accession>A0A667Z6H1</accession>
<protein>
    <submittedName>
        <fullName evidence="4">Si:ch73-261i21.5</fullName>
    </submittedName>
</protein>
<evidence type="ECO:0000259" key="3">
    <source>
        <dbReference type="PROSITE" id="PS51034"/>
    </source>
</evidence>
<reference evidence="4" key="2">
    <citation type="submission" date="2025-08" db="UniProtKB">
        <authorList>
            <consortium name="Ensembl"/>
        </authorList>
    </citation>
    <scope>IDENTIFICATION</scope>
</reference>
<evidence type="ECO:0000313" key="4">
    <source>
        <dbReference type="Ensembl" id="ENSMMDP00005034243.1"/>
    </source>
</evidence>
<dbReference type="Ensembl" id="ENSMMDT00005034999.1">
    <property type="protein sequence ID" value="ENSMMDP00005034243.1"/>
    <property type="gene ID" value="ENSMMDG00005016115.1"/>
</dbReference>
<dbReference type="PANTHER" id="PTHR14002:SF10">
    <property type="entry name" value="ZONA PELLUCIDA-LIKE DOMAIN-CONTAINING PROTEIN 1-RELATED"/>
    <property type="match status" value="1"/>
</dbReference>
<organism evidence="4 5">
    <name type="scientific">Myripristis murdjan</name>
    <name type="common">pinecone soldierfish</name>
    <dbReference type="NCBI Taxonomy" id="586833"/>
    <lineage>
        <taxon>Eukaryota</taxon>
        <taxon>Metazoa</taxon>
        <taxon>Chordata</taxon>
        <taxon>Craniata</taxon>
        <taxon>Vertebrata</taxon>
        <taxon>Euteleostomi</taxon>
        <taxon>Actinopterygii</taxon>
        <taxon>Neopterygii</taxon>
        <taxon>Teleostei</taxon>
        <taxon>Neoteleostei</taxon>
        <taxon>Acanthomorphata</taxon>
        <taxon>Holocentriformes</taxon>
        <taxon>Holocentridae</taxon>
        <taxon>Myripristis</taxon>
    </lineage>
</organism>
<keyword evidence="2" id="KW-1015">Disulfide bond</keyword>
<evidence type="ECO:0000256" key="2">
    <source>
        <dbReference type="ARBA" id="ARBA00023157"/>
    </source>
</evidence>
<dbReference type="InterPro" id="IPR042235">
    <property type="entry name" value="ZP-C_dom"/>
</dbReference>
<feature type="domain" description="ZP" evidence="3">
    <location>
        <begin position="21"/>
        <end position="298"/>
    </location>
</feature>
<dbReference type="AlphaFoldDB" id="A0A667Z6H1"/>
<dbReference type="Pfam" id="PF00100">
    <property type="entry name" value="Zona_pellucida"/>
    <property type="match status" value="1"/>
</dbReference>
<reference evidence="4" key="3">
    <citation type="submission" date="2025-09" db="UniProtKB">
        <authorList>
            <consortium name="Ensembl"/>
        </authorList>
    </citation>
    <scope>IDENTIFICATION</scope>
</reference>
<dbReference type="PANTHER" id="PTHR14002">
    <property type="entry name" value="ENDOGLIN/TGF-BETA RECEPTOR TYPE III"/>
    <property type="match status" value="1"/>
</dbReference>
<keyword evidence="5" id="KW-1185">Reference proteome</keyword>